<feature type="non-terminal residue" evidence="13">
    <location>
        <position position="1"/>
    </location>
</feature>
<keyword evidence="6" id="KW-0460">Magnesium</keyword>
<feature type="compositionally biased region" description="Polar residues" evidence="10">
    <location>
        <begin position="46"/>
        <end position="55"/>
    </location>
</feature>
<evidence type="ECO:0000256" key="2">
    <source>
        <dbReference type="ARBA" id="ARBA00001946"/>
    </source>
</evidence>
<evidence type="ECO:0000256" key="1">
    <source>
        <dbReference type="ARBA" id="ARBA00001936"/>
    </source>
</evidence>
<evidence type="ECO:0000256" key="9">
    <source>
        <dbReference type="RuleBase" id="RU003465"/>
    </source>
</evidence>
<dbReference type="SUPFAM" id="SSF81606">
    <property type="entry name" value="PP2C-like"/>
    <property type="match status" value="1"/>
</dbReference>
<evidence type="ECO:0000256" key="5">
    <source>
        <dbReference type="ARBA" id="ARBA00022801"/>
    </source>
</evidence>
<dbReference type="InterPro" id="IPR000222">
    <property type="entry name" value="PP2C_BS"/>
</dbReference>
<evidence type="ECO:0000259" key="11">
    <source>
        <dbReference type="PROSITE" id="PS51746"/>
    </source>
</evidence>
<keyword evidence="5 9" id="KW-0378">Hydrolase</keyword>
<reference evidence="12" key="1">
    <citation type="journal article" date="2012" name="Nat. Commun.">
        <title>The genome of Prunus mume.</title>
        <authorList>
            <person name="Zhang Q."/>
            <person name="Chen W."/>
            <person name="Sun L."/>
            <person name="Zhao F."/>
            <person name="Huang B."/>
            <person name="Yang W."/>
            <person name="Tao Y."/>
            <person name="Wang J."/>
            <person name="Yuan Z."/>
            <person name="Fan G."/>
            <person name="Xing Z."/>
            <person name="Han C."/>
            <person name="Pan H."/>
            <person name="Zhong X."/>
            <person name="Shi W."/>
            <person name="Liang X."/>
            <person name="Du D."/>
            <person name="Sun F."/>
            <person name="Xu Z."/>
            <person name="Hao R."/>
            <person name="Lv T."/>
            <person name="Lv Y."/>
            <person name="Zheng Z."/>
            <person name="Sun M."/>
            <person name="Luo L."/>
            <person name="Cai M."/>
            <person name="Gao Y."/>
            <person name="Wang J."/>
            <person name="Yin Y."/>
            <person name="Xu X."/>
            <person name="Cheng T."/>
            <person name="Wang J."/>
        </authorList>
    </citation>
    <scope>NUCLEOTIDE SEQUENCE [LARGE SCALE GENOMIC DNA]</scope>
</reference>
<comment type="cofactor">
    <cofactor evidence="1">
        <name>Mn(2+)</name>
        <dbReference type="ChEBI" id="CHEBI:29035"/>
    </cofactor>
</comment>
<dbReference type="PANTHER" id="PTHR47992">
    <property type="entry name" value="PROTEIN PHOSPHATASE"/>
    <property type="match status" value="1"/>
</dbReference>
<evidence type="ECO:0000256" key="6">
    <source>
        <dbReference type="ARBA" id="ARBA00022842"/>
    </source>
</evidence>
<reference evidence="13" key="2">
    <citation type="submission" date="2025-08" db="UniProtKB">
        <authorList>
            <consortium name="RefSeq"/>
        </authorList>
    </citation>
    <scope>IDENTIFICATION</scope>
</reference>
<feature type="compositionally biased region" description="Low complexity" evidence="10">
    <location>
        <begin position="56"/>
        <end position="72"/>
    </location>
</feature>
<dbReference type="CDD" id="cd00143">
    <property type="entry name" value="PP2Cc"/>
    <property type="match status" value="1"/>
</dbReference>
<evidence type="ECO:0000256" key="7">
    <source>
        <dbReference type="ARBA" id="ARBA00022912"/>
    </source>
</evidence>
<evidence type="ECO:0000256" key="4">
    <source>
        <dbReference type="ARBA" id="ARBA00022723"/>
    </source>
</evidence>
<keyword evidence="8" id="KW-0464">Manganese</keyword>
<keyword evidence="12" id="KW-1185">Reference proteome</keyword>
<name>A0ABM0PG22_PRUMU</name>
<evidence type="ECO:0000256" key="3">
    <source>
        <dbReference type="ARBA" id="ARBA00013081"/>
    </source>
</evidence>
<dbReference type="EC" id="3.1.3.16" evidence="3"/>
<evidence type="ECO:0000256" key="10">
    <source>
        <dbReference type="SAM" id="MobiDB-lite"/>
    </source>
</evidence>
<organism evidence="12 13">
    <name type="scientific">Prunus mume</name>
    <name type="common">Japanese apricot</name>
    <name type="synonym">Armeniaca mume</name>
    <dbReference type="NCBI Taxonomy" id="102107"/>
    <lineage>
        <taxon>Eukaryota</taxon>
        <taxon>Viridiplantae</taxon>
        <taxon>Streptophyta</taxon>
        <taxon>Embryophyta</taxon>
        <taxon>Tracheophyta</taxon>
        <taxon>Spermatophyta</taxon>
        <taxon>Magnoliopsida</taxon>
        <taxon>eudicotyledons</taxon>
        <taxon>Gunneridae</taxon>
        <taxon>Pentapetalae</taxon>
        <taxon>rosids</taxon>
        <taxon>fabids</taxon>
        <taxon>Rosales</taxon>
        <taxon>Rosaceae</taxon>
        <taxon>Amygdaloideae</taxon>
        <taxon>Amygdaleae</taxon>
        <taxon>Prunus</taxon>
    </lineage>
</organism>
<keyword evidence="4" id="KW-0479">Metal-binding</keyword>
<comment type="cofactor">
    <cofactor evidence="2">
        <name>Mg(2+)</name>
        <dbReference type="ChEBI" id="CHEBI:18420"/>
    </cofactor>
</comment>
<dbReference type="SMART" id="SM00332">
    <property type="entry name" value="PP2Cc"/>
    <property type="match status" value="1"/>
</dbReference>
<keyword evidence="7 9" id="KW-0904">Protein phosphatase</keyword>
<dbReference type="GeneID" id="103337724"/>
<evidence type="ECO:0000313" key="13">
    <source>
        <dbReference type="RefSeq" id="XP_008239117.2"/>
    </source>
</evidence>
<dbReference type="Proteomes" id="UP000694861">
    <property type="component" value="Linkage group LG7"/>
</dbReference>
<gene>
    <name evidence="13" type="primary">LOC103337724</name>
</gene>
<sequence>KENRGGLTPPIQSTRFNSSIERLNPQGIDSGFEDCYMNKRQRSITDRTSGQAVAISSSHDPSSSHYSSSGGSTEEEEGMFTRSLCLSYGSISVMGRRRNMKDAVSLAKVDLYQFFAVYDGHGGSSVSNSCRDRLHHLLEQELEQWKLGGKGAVDWEKVMAACFTKMDEEIVSESGSPPADDDTDTNWGNTVGSSAVVVMVGQNEVIVANSGNSRAVLCLDGVATPLSRDHNPDLPDERERVEAAGGRVINWNGYRVLGVLATSRSIGDHYLKPYVISEPEVTISERTECCDFLVIASDGLWDVVTNECACQVVRRCLDAQTKRQFSEGMSASTAAPENAAALLAQLALARGSKDNISVIVAELG</sequence>
<feature type="region of interest" description="Disordered" evidence="10">
    <location>
        <begin position="1"/>
        <end position="75"/>
    </location>
</feature>
<proteinExistence type="inferred from homology"/>
<dbReference type="InterPro" id="IPR015655">
    <property type="entry name" value="PP2C"/>
</dbReference>
<dbReference type="PROSITE" id="PS01032">
    <property type="entry name" value="PPM_1"/>
    <property type="match status" value="1"/>
</dbReference>
<dbReference type="InterPro" id="IPR036457">
    <property type="entry name" value="PPM-type-like_dom_sf"/>
</dbReference>
<evidence type="ECO:0000256" key="8">
    <source>
        <dbReference type="ARBA" id="ARBA00023211"/>
    </source>
</evidence>
<protein>
    <recommendedName>
        <fullName evidence="3">protein-serine/threonine phosphatase</fullName>
        <ecNumber evidence="3">3.1.3.16</ecNumber>
    </recommendedName>
</protein>
<feature type="domain" description="PPM-type phosphatase" evidence="11">
    <location>
        <begin position="87"/>
        <end position="363"/>
    </location>
</feature>
<dbReference type="Gene3D" id="3.60.40.10">
    <property type="entry name" value="PPM-type phosphatase domain"/>
    <property type="match status" value="1"/>
</dbReference>
<feature type="compositionally biased region" description="Polar residues" evidence="10">
    <location>
        <begin position="10"/>
        <end position="21"/>
    </location>
</feature>
<dbReference type="InterPro" id="IPR001932">
    <property type="entry name" value="PPM-type_phosphatase-like_dom"/>
</dbReference>
<comment type="similarity">
    <text evidence="9">Belongs to the PP2C family.</text>
</comment>
<dbReference type="Pfam" id="PF00481">
    <property type="entry name" value="PP2C"/>
    <property type="match status" value="1"/>
</dbReference>
<dbReference type="PROSITE" id="PS51746">
    <property type="entry name" value="PPM_2"/>
    <property type="match status" value="1"/>
</dbReference>
<dbReference type="RefSeq" id="XP_008239117.2">
    <property type="nucleotide sequence ID" value="XM_008240895.2"/>
</dbReference>
<accession>A0ABM0PG22</accession>
<evidence type="ECO:0000313" key="12">
    <source>
        <dbReference type="Proteomes" id="UP000694861"/>
    </source>
</evidence>